<evidence type="ECO:0000256" key="1">
    <source>
        <dbReference type="ARBA" id="ARBA00022679"/>
    </source>
</evidence>
<dbReference type="InterPro" id="IPR029063">
    <property type="entry name" value="SAM-dependent_MTases_sf"/>
</dbReference>
<name>A0A917FNZ3_9NOCA</name>
<proteinExistence type="predicted"/>
<organism evidence="3 4">
    <name type="scientific">Rhodococcoides trifolii</name>
    <dbReference type="NCBI Taxonomy" id="908250"/>
    <lineage>
        <taxon>Bacteria</taxon>
        <taxon>Bacillati</taxon>
        <taxon>Actinomycetota</taxon>
        <taxon>Actinomycetes</taxon>
        <taxon>Mycobacteriales</taxon>
        <taxon>Nocardiaceae</taxon>
        <taxon>Rhodococcoides</taxon>
    </lineage>
</organism>
<dbReference type="GO" id="GO:0008168">
    <property type="term" value="F:methyltransferase activity"/>
    <property type="evidence" value="ECO:0007669"/>
    <property type="project" value="UniProtKB-KW"/>
</dbReference>
<dbReference type="SUPFAM" id="SSF53335">
    <property type="entry name" value="S-adenosyl-L-methionine-dependent methyltransferases"/>
    <property type="match status" value="1"/>
</dbReference>
<sequence>MDAADWDATVWDTKYAGQELKWGSPPNQFVVEFTTSLPPGRALDLACGEGRNALWLATRGWTVDAVDFSAEGLRKGVAVARTATNAIQSRLRWVRKDVTELIVEPNYDLVLVLYLHLQPGARKQVVDTAISALKPEGILVICGHDSANLTDGVGGPQDPQILYTPADLVNDIDGRLDVRTAETRRRDLAEGSALDAVVFARKTDVGSATIPA</sequence>
<dbReference type="GO" id="GO:0032259">
    <property type="term" value="P:methylation"/>
    <property type="evidence" value="ECO:0007669"/>
    <property type="project" value="UniProtKB-KW"/>
</dbReference>
<evidence type="ECO:0000313" key="4">
    <source>
        <dbReference type="Proteomes" id="UP000654257"/>
    </source>
</evidence>
<gene>
    <name evidence="3" type="ORF">GCM10007304_04530</name>
</gene>
<reference evidence="3" key="2">
    <citation type="submission" date="2020-09" db="EMBL/GenBank/DDBJ databases">
        <authorList>
            <person name="Sun Q."/>
            <person name="Sedlacek I."/>
        </authorList>
    </citation>
    <scope>NUCLEOTIDE SEQUENCE</scope>
    <source>
        <strain evidence="3">CCM 7905</strain>
    </source>
</reference>
<dbReference type="PANTHER" id="PTHR43861">
    <property type="entry name" value="TRANS-ACONITATE 2-METHYLTRANSFERASE-RELATED"/>
    <property type="match status" value="1"/>
</dbReference>
<accession>A0A917FNZ3</accession>
<dbReference type="AlphaFoldDB" id="A0A917FNZ3"/>
<dbReference type="Proteomes" id="UP000654257">
    <property type="component" value="Unassembled WGS sequence"/>
</dbReference>
<dbReference type="PANTHER" id="PTHR43861:SF3">
    <property type="entry name" value="PUTATIVE (AFU_ORTHOLOGUE AFUA_2G14390)-RELATED"/>
    <property type="match status" value="1"/>
</dbReference>
<evidence type="ECO:0000259" key="2">
    <source>
        <dbReference type="Pfam" id="PF13649"/>
    </source>
</evidence>
<dbReference type="CDD" id="cd02440">
    <property type="entry name" value="AdoMet_MTases"/>
    <property type="match status" value="1"/>
</dbReference>
<reference evidence="3" key="1">
    <citation type="journal article" date="2014" name="Int. J. Syst. Evol. Microbiol.">
        <title>Complete genome sequence of Corynebacterium casei LMG S-19264T (=DSM 44701T), isolated from a smear-ripened cheese.</title>
        <authorList>
            <consortium name="US DOE Joint Genome Institute (JGI-PGF)"/>
            <person name="Walter F."/>
            <person name="Albersmeier A."/>
            <person name="Kalinowski J."/>
            <person name="Ruckert C."/>
        </authorList>
    </citation>
    <scope>NUCLEOTIDE SEQUENCE</scope>
    <source>
        <strain evidence="3">CCM 7905</strain>
    </source>
</reference>
<comment type="caution">
    <text evidence="3">The sequence shown here is derived from an EMBL/GenBank/DDBJ whole genome shotgun (WGS) entry which is preliminary data.</text>
</comment>
<evidence type="ECO:0000313" key="3">
    <source>
        <dbReference type="EMBL" id="GGF93834.1"/>
    </source>
</evidence>
<feature type="domain" description="Methyltransferase" evidence="2">
    <location>
        <begin position="43"/>
        <end position="137"/>
    </location>
</feature>
<dbReference type="RefSeq" id="WP_188543071.1">
    <property type="nucleotide sequence ID" value="NZ_BMCU01000001.1"/>
</dbReference>
<dbReference type="EMBL" id="BMCU01000001">
    <property type="protein sequence ID" value="GGF93834.1"/>
    <property type="molecule type" value="Genomic_DNA"/>
</dbReference>
<keyword evidence="4" id="KW-1185">Reference proteome</keyword>
<dbReference type="Gene3D" id="3.40.50.150">
    <property type="entry name" value="Vaccinia Virus protein VP39"/>
    <property type="match status" value="1"/>
</dbReference>
<protein>
    <submittedName>
        <fullName evidence="3">SAM-dependent methyltransferase</fullName>
    </submittedName>
</protein>
<keyword evidence="1" id="KW-0808">Transferase</keyword>
<dbReference type="Pfam" id="PF13649">
    <property type="entry name" value="Methyltransf_25"/>
    <property type="match status" value="1"/>
</dbReference>
<dbReference type="InterPro" id="IPR041698">
    <property type="entry name" value="Methyltransf_25"/>
</dbReference>
<keyword evidence="3" id="KW-0489">Methyltransferase</keyword>